<feature type="domain" description="Sulfotransferase" evidence="6">
    <location>
        <begin position="36"/>
        <end position="281"/>
    </location>
</feature>
<reference evidence="8" key="3">
    <citation type="submission" date="2025-08" db="UniProtKB">
        <authorList>
            <consortium name="RefSeq"/>
        </authorList>
    </citation>
    <scope>IDENTIFICATION</scope>
    <source>
        <strain evidence="8">17A/GY</strain>
        <tissue evidence="8">Liver</tissue>
    </source>
</reference>
<dbReference type="FunFam" id="3.40.50.300:FF:000433">
    <property type="entry name" value="Estrogen sulfotransferase"/>
    <property type="match status" value="1"/>
</dbReference>
<dbReference type="GO" id="GO:0005737">
    <property type="term" value="C:cytoplasm"/>
    <property type="evidence" value="ECO:0007669"/>
    <property type="project" value="UniProtKB-SubCell"/>
</dbReference>
<keyword evidence="4 5" id="KW-0808">Transferase</keyword>
<reference evidence="7" key="2">
    <citation type="journal article" date="2020" name="Biotechnol. Bioeng.">
        <title>Chromosome-scale scaffolds for the Chinese hamster reference genome assembly to facilitate the study of the CHO epigenome.</title>
        <authorList>
            <person name="Hilliard W."/>
            <person name="MacDonald M."/>
            <person name="Lee K.H."/>
        </authorList>
    </citation>
    <scope>NUCLEOTIDE SEQUENCE [LARGE SCALE GENOMIC DNA]</scope>
    <source>
        <strain evidence="7">17A/GY</strain>
    </source>
</reference>
<comment type="subcellular location">
    <subcellularLocation>
        <location evidence="1">Cytoplasm</location>
    </subcellularLocation>
</comment>
<dbReference type="GO" id="GO:0008146">
    <property type="term" value="F:sulfotransferase activity"/>
    <property type="evidence" value="ECO:0007669"/>
    <property type="project" value="InterPro"/>
</dbReference>
<dbReference type="OrthoDB" id="205623at2759"/>
<evidence type="ECO:0000259" key="6">
    <source>
        <dbReference type="Pfam" id="PF00685"/>
    </source>
</evidence>
<dbReference type="EC" id="2.8.2.-" evidence="5"/>
<dbReference type="Pfam" id="PF00685">
    <property type="entry name" value="Sulfotransfer_1"/>
    <property type="match status" value="1"/>
</dbReference>
<dbReference type="SUPFAM" id="SSF52540">
    <property type="entry name" value="P-loop containing nucleoside triphosphate hydrolases"/>
    <property type="match status" value="1"/>
</dbReference>
<protein>
    <recommendedName>
        <fullName evidence="5">Sulfotransferase</fullName>
        <ecNumber evidence="5">2.8.2.-</ecNumber>
    </recommendedName>
</protein>
<evidence type="ECO:0000313" key="8">
    <source>
        <dbReference type="RefSeq" id="XP_035294979.1"/>
    </source>
</evidence>
<dbReference type="RefSeq" id="XP_035317022.1">
    <property type="nucleotide sequence ID" value="XM_035461131.1"/>
</dbReference>
<dbReference type="RefSeq" id="XP_035294979.1">
    <property type="nucleotide sequence ID" value="XM_035439088.1"/>
</dbReference>
<dbReference type="InterPro" id="IPR027417">
    <property type="entry name" value="P-loop_NTPase"/>
</dbReference>
<accession>A0A9J7GN85</accession>
<evidence type="ECO:0000256" key="2">
    <source>
        <dbReference type="ARBA" id="ARBA00005771"/>
    </source>
</evidence>
<evidence type="ECO:0000313" key="7">
    <source>
        <dbReference type="Proteomes" id="UP001108280"/>
    </source>
</evidence>
<keyword evidence="7" id="KW-1185">Reference proteome</keyword>
<keyword evidence="3" id="KW-0963">Cytoplasm</keyword>
<evidence type="ECO:0000256" key="1">
    <source>
        <dbReference type="ARBA" id="ARBA00004496"/>
    </source>
</evidence>
<dbReference type="PANTHER" id="PTHR11783">
    <property type="entry name" value="SULFOTRANSFERASE SULT"/>
    <property type="match status" value="1"/>
</dbReference>
<dbReference type="Gene3D" id="3.40.50.300">
    <property type="entry name" value="P-loop containing nucleotide triphosphate hydrolases"/>
    <property type="match status" value="1"/>
</dbReference>
<dbReference type="GeneID" id="100770290"/>
<name>A0A9J7GN85_CRIGR</name>
<dbReference type="Proteomes" id="UP001108280">
    <property type="component" value="Chromosome 2"/>
</dbReference>
<evidence type="ECO:0000256" key="3">
    <source>
        <dbReference type="ARBA" id="ARBA00022490"/>
    </source>
</evidence>
<proteinExistence type="inferred from homology"/>
<dbReference type="AlphaFoldDB" id="A0A9J7GN85"/>
<dbReference type="InterPro" id="IPR000863">
    <property type="entry name" value="Sulfotransferase_dom"/>
</dbReference>
<gene>
    <name evidence="8" type="primary">LOC100770290</name>
</gene>
<sequence>MDNTNEYLLKFKGYNFEKTIVKIEHLETMEDFEIRDDDVFIITYPKSGTIWTQHILSLIYFDGHRNSTENIDTMDRAPFFEYNIHNIDFVKMPSPRIFTSHLPYYLVPNGLKKKKTKILYIYRNPKDVLISFFHFSNWLVTLEATDTIEHYLEKFLDGKVVGSCWFDHIRGWYEHRHDFNIMFLSYEDMKKDLRSSVLKICSFMEKELSENDVDTVVRQATFQNMKSDPRANYNNVIKNEIGTRHSGSFLRKGTIGDWKHHLTVEQNERFDKIFKRNMDKIPLKFVWDINEE</sequence>
<reference evidence="7" key="1">
    <citation type="journal article" date="2018" name="Biotechnol. Bioeng.">
        <title>A reference genome of the Chinese hamster based on a hybrid assembly strategy.</title>
        <authorList>
            <person name="Rupp O."/>
            <person name="MacDonald M.L."/>
            <person name="Li S."/>
            <person name="Dhiman H."/>
            <person name="Polson S."/>
            <person name="Griep S."/>
            <person name="Heffner K."/>
            <person name="Hernandez I."/>
            <person name="Brinkrolf K."/>
            <person name="Jadhav V."/>
            <person name="Samoudi M."/>
            <person name="Hao H."/>
            <person name="Kingham B."/>
            <person name="Goesmann A."/>
            <person name="Betenbaugh M.J."/>
            <person name="Lewis N.E."/>
            <person name="Borth N."/>
            <person name="Lee K.H."/>
        </authorList>
    </citation>
    <scope>NUCLEOTIDE SEQUENCE [LARGE SCALE GENOMIC DNA]</scope>
    <source>
        <strain evidence="7">17A/GY</strain>
    </source>
</reference>
<dbReference type="KEGG" id="cge:100770290"/>
<evidence type="ECO:0000256" key="5">
    <source>
        <dbReference type="RuleBase" id="RU361155"/>
    </source>
</evidence>
<evidence type="ECO:0000256" key="4">
    <source>
        <dbReference type="ARBA" id="ARBA00022679"/>
    </source>
</evidence>
<organism evidence="7 8">
    <name type="scientific">Cricetulus griseus</name>
    <name type="common">Chinese hamster</name>
    <name type="synonym">Cricetulus barabensis griseus</name>
    <dbReference type="NCBI Taxonomy" id="10029"/>
    <lineage>
        <taxon>Eukaryota</taxon>
        <taxon>Metazoa</taxon>
        <taxon>Chordata</taxon>
        <taxon>Craniata</taxon>
        <taxon>Vertebrata</taxon>
        <taxon>Euteleostomi</taxon>
        <taxon>Mammalia</taxon>
        <taxon>Eutheria</taxon>
        <taxon>Euarchontoglires</taxon>
        <taxon>Glires</taxon>
        <taxon>Rodentia</taxon>
        <taxon>Myomorpha</taxon>
        <taxon>Muroidea</taxon>
        <taxon>Cricetidae</taxon>
        <taxon>Cricetinae</taxon>
        <taxon>Cricetulus</taxon>
    </lineage>
</organism>
<comment type="similarity">
    <text evidence="2 5">Belongs to the sulfotransferase 1 family.</text>
</comment>